<evidence type="ECO:0000313" key="2">
    <source>
        <dbReference type="Proteomes" id="UP000479000"/>
    </source>
</evidence>
<name>A0A6H5G6N5_9HEMI</name>
<accession>A0A6H5G6N5</accession>
<protein>
    <submittedName>
        <fullName evidence="1">Uncharacterized protein</fullName>
    </submittedName>
</protein>
<reference evidence="1 2" key="1">
    <citation type="submission" date="2020-02" db="EMBL/GenBank/DDBJ databases">
        <authorList>
            <person name="Ferguson B K."/>
        </authorList>
    </citation>
    <scope>NUCLEOTIDE SEQUENCE [LARGE SCALE GENOMIC DNA]</scope>
</reference>
<proteinExistence type="predicted"/>
<sequence length="371" mass="41949">MARISPPPRLRGSRRRTWQLRSRRRPRHWNPTSGRIRRSPWRLVEDVEQVPLRCELTSTYLYIYITGHISWGCYYCQHAAPAKPLEGSYYTYGIDHDKYGAWYGTSYPHGYGGLGSGHGHGLYSNHDSLNHGAYGYGTYGSGYGHSDYGHAISSQNFNLKSYGGHIVHEGYGIKHDDPSSYANVYLKSGHHGGLYDGGHHGHGHGYATSYQNFNMKSYGGHYHKQHDHVSDYHHYVPEHGHGILEHHHEEVTPIHYSYHPAIETVHDVNHGLSLGYETGDYGHGISEYGHGLGHEIVTSVDHGHTLGHEPVSGHYSDYAHTLGDYGSYDSPQITYSSNIYGYEPHGQYDHDRNAHYGHSDHDISFHGYAFQ</sequence>
<dbReference type="AlphaFoldDB" id="A0A6H5G6N5"/>
<organism evidence="1 2">
    <name type="scientific">Nesidiocoris tenuis</name>
    <dbReference type="NCBI Taxonomy" id="355587"/>
    <lineage>
        <taxon>Eukaryota</taxon>
        <taxon>Metazoa</taxon>
        <taxon>Ecdysozoa</taxon>
        <taxon>Arthropoda</taxon>
        <taxon>Hexapoda</taxon>
        <taxon>Insecta</taxon>
        <taxon>Pterygota</taxon>
        <taxon>Neoptera</taxon>
        <taxon>Paraneoptera</taxon>
        <taxon>Hemiptera</taxon>
        <taxon>Heteroptera</taxon>
        <taxon>Panheteroptera</taxon>
        <taxon>Cimicomorpha</taxon>
        <taxon>Miridae</taxon>
        <taxon>Dicyphina</taxon>
        <taxon>Nesidiocoris</taxon>
    </lineage>
</organism>
<dbReference type="EMBL" id="CADCXU010006700">
    <property type="protein sequence ID" value="CAA9998237.1"/>
    <property type="molecule type" value="Genomic_DNA"/>
</dbReference>
<evidence type="ECO:0000313" key="1">
    <source>
        <dbReference type="EMBL" id="CAA9998237.1"/>
    </source>
</evidence>
<gene>
    <name evidence="1" type="ORF">NTEN_LOCUS4520</name>
</gene>
<dbReference type="Proteomes" id="UP000479000">
    <property type="component" value="Unassembled WGS sequence"/>
</dbReference>
<keyword evidence="2" id="KW-1185">Reference proteome</keyword>